<keyword evidence="5" id="KW-0472">Membrane</keyword>
<keyword evidence="4 9" id="KW-0732">Signal</keyword>
<sequence>MQLSLLTFASLAPLVAAHFKLNYPESRGVNEDKMTQFPCGGLSASSDRTKVALSNDGSAYLPVAITLGHSQTAVEVLLSLGDDPGENYNVTLVPTFRIEGLGSFCIPDITFDKNTTGLNLTDGVNATVQVQSNGDPTGGLYACADIQFSTSIKQDQPDSCKNNTGVSAKLFHGDAAKRNANESTADGEAQSGGSSASASSTGSSPSSTGAAVALETATWGVLGAAVVGAMAVL</sequence>
<dbReference type="OrthoDB" id="2146436at2759"/>
<dbReference type="GO" id="GO:0005886">
    <property type="term" value="C:plasma membrane"/>
    <property type="evidence" value="ECO:0007669"/>
    <property type="project" value="UniProtKB-SubCell"/>
</dbReference>
<protein>
    <submittedName>
        <fullName evidence="11">GPI anchored protein</fullName>
    </submittedName>
</protein>
<feature type="region of interest" description="Disordered" evidence="8">
    <location>
        <begin position="180"/>
        <end position="208"/>
    </location>
</feature>
<comment type="caution">
    <text evidence="11">The sequence shown here is derived from an EMBL/GenBank/DDBJ whole genome shotgun (WGS) entry which is preliminary data.</text>
</comment>
<dbReference type="STRING" id="1392250.A0A2I2G8P8"/>
<organism evidence="11 12">
    <name type="scientific">Aspergillus steynii IBT 23096</name>
    <dbReference type="NCBI Taxonomy" id="1392250"/>
    <lineage>
        <taxon>Eukaryota</taxon>
        <taxon>Fungi</taxon>
        <taxon>Dikarya</taxon>
        <taxon>Ascomycota</taxon>
        <taxon>Pezizomycotina</taxon>
        <taxon>Eurotiomycetes</taxon>
        <taxon>Eurotiomycetidae</taxon>
        <taxon>Eurotiales</taxon>
        <taxon>Aspergillaceae</taxon>
        <taxon>Aspergillus</taxon>
        <taxon>Aspergillus subgen. Circumdati</taxon>
    </lineage>
</organism>
<dbReference type="CDD" id="cd21176">
    <property type="entry name" value="LPMO_auxiliary-like"/>
    <property type="match status" value="1"/>
</dbReference>
<evidence type="ECO:0000259" key="10">
    <source>
        <dbReference type="Pfam" id="PF20238"/>
    </source>
</evidence>
<evidence type="ECO:0000256" key="3">
    <source>
        <dbReference type="ARBA" id="ARBA00022622"/>
    </source>
</evidence>
<evidence type="ECO:0000256" key="1">
    <source>
        <dbReference type="ARBA" id="ARBA00004609"/>
    </source>
</evidence>
<reference evidence="11 12" key="1">
    <citation type="submission" date="2016-12" db="EMBL/GenBank/DDBJ databases">
        <title>The genomes of Aspergillus section Nigri reveals drivers in fungal speciation.</title>
        <authorList>
            <consortium name="DOE Joint Genome Institute"/>
            <person name="Vesth T.C."/>
            <person name="Nybo J."/>
            <person name="Theobald S."/>
            <person name="Brandl J."/>
            <person name="Frisvad J.C."/>
            <person name="Nielsen K.F."/>
            <person name="Lyhne E.K."/>
            <person name="Kogle M.E."/>
            <person name="Kuo A."/>
            <person name="Riley R."/>
            <person name="Clum A."/>
            <person name="Nolan M."/>
            <person name="Lipzen A."/>
            <person name="Salamov A."/>
            <person name="Henrissat B."/>
            <person name="Wiebenga A."/>
            <person name="De Vries R.P."/>
            <person name="Grigoriev I.V."/>
            <person name="Mortensen U.H."/>
            <person name="Andersen M.R."/>
            <person name="Baker S.E."/>
        </authorList>
    </citation>
    <scope>NUCLEOTIDE SEQUENCE [LARGE SCALE GENOMIC DNA]</scope>
    <source>
        <strain evidence="11 12">IBT 23096</strain>
    </source>
</reference>
<evidence type="ECO:0000256" key="4">
    <source>
        <dbReference type="ARBA" id="ARBA00022729"/>
    </source>
</evidence>
<keyword evidence="6" id="KW-0325">Glycoprotein</keyword>
<dbReference type="Proteomes" id="UP000234275">
    <property type="component" value="Unassembled WGS sequence"/>
</dbReference>
<feature type="chain" id="PRO_5014167053" evidence="9">
    <location>
        <begin position="18"/>
        <end position="233"/>
    </location>
</feature>
<dbReference type="EMBL" id="MSFO01000004">
    <property type="protein sequence ID" value="PLB49256.1"/>
    <property type="molecule type" value="Genomic_DNA"/>
</dbReference>
<dbReference type="GeneID" id="36559282"/>
<accession>A0A2I2G8P8</accession>
<evidence type="ECO:0000313" key="11">
    <source>
        <dbReference type="EMBL" id="PLB49256.1"/>
    </source>
</evidence>
<gene>
    <name evidence="11" type="ORF">P170DRAFT_455956</name>
</gene>
<comment type="subcellular location">
    <subcellularLocation>
        <location evidence="1">Cell membrane</location>
        <topology evidence="1">Lipid-anchor</topology>
        <topology evidence="1">GPI-anchor</topology>
    </subcellularLocation>
</comment>
<feature type="compositionally biased region" description="Low complexity" evidence="8">
    <location>
        <begin position="191"/>
        <end position="208"/>
    </location>
</feature>
<dbReference type="InterPro" id="IPR046530">
    <property type="entry name" value="BIM1-like_dom"/>
</dbReference>
<evidence type="ECO:0000256" key="6">
    <source>
        <dbReference type="ARBA" id="ARBA00023180"/>
    </source>
</evidence>
<evidence type="ECO:0000256" key="5">
    <source>
        <dbReference type="ARBA" id="ARBA00023136"/>
    </source>
</evidence>
<feature type="domain" description="Copper acquisition factor BIM1-like" evidence="10">
    <location>
        <begin position="17"/>
        <end position="165"/>
    </location>
</feature>
<dbReference type="GO" id="GO:0098552">
    <property type="term" value="C:side of membrane"/>
    <property type="evidence" value="ECO:0007669"/>
    <property type="project" value="UniProtKB-KW"/>
</dbReference>
<evidence type="ECO:0000256" key="9">
    <source>
        <dbReference type="SAM" id="SignalP"/>
    </source>
</evidence>
<dbReference type="Pfam" id="PF20238">
    <property type="entry name" value="BIM1-like_dom"/>
    <property type="match status" value="1"/>
</dbReference>
<dbReference type="InterPro" id="IPR046936">
    <property type="entry name" value="BIM1-like"/>
</dbReference>
<name>A0A2I2G8P8_9EURO</name>
<keyword evidence="2" id="KW-1003">Cell membrane</keyword>
<dbReference type="PANTHER" id="PTHR34992">
    <property type="entry name" value="HYPHAL ANASTAMOSIS-7 PROTEIN"/>
    <property type="match status" value="1"/>
</dbReference>
<keyword evidence="3" id="KW-0336">GPI-anchor</keyword>
<keyword evidence="7" id="KW-0449">Lipoprotein</keyword>
<evidence type="ECO:0000256" key="2">
    <source>
        <dbReference type="ARBA" id="ARBA00022475"/>
    </source>
</evidence>
<dbReference type="RefSeq" id="XP_024704558.1">
    <property type="nucleotide sequence ID" value="XM_024851583.1"/>
</dbReference>
<evidence type="ECO:0000256" key="7">
    <source>
        <dbReference type="ARBA" id="ARBA00023288"/>
    </source>
</evidence>
<keyword evidence="12" id="KW-1185">Reference proteome</keyword>
<evidence type="ECO:0000256" key="8">
    <source>
        <dbReference type="SAM" id="MobiDB-lite"/>
    </source>
</evidence>
<dbReference type="AlphaFoldDB" id="A0A2I2G8P8"/>
<dbReference type="PANTHER" id="PTHR34992:SF1">
    <property type="entry name" value="COPPER ACQUISITION FACTOR BIM1-LIKE DOMAIN-CONTAINING PROTEIN"/>
    <property type="match status" value="1"/>
</dbReference>
<proteinExistence type="predicted"/>
<evidence type="ECO:0000313" key="12">
    <source>
        <dbReference type="Proteomes" id="UP000234275"/>
    </source>
</evidence>
<feature type="signal peptide" evidence="9">
    <location>
        <begin position="1"/>
        <end position="17"/>
    </location>
</feature>
<dbReference type="VEuPathDB" id="FungiDB:P170DRAFT_455956"/>